<feature type="region of interest" description="Disordered" evidence="2">
    <location>
        <begin position="274"/>
        <end position="317"/>
    </location>
</feature>
<feature type="coiled-coil region" evidence="1">
    <location>
        <begin position="514"/>
        <end position="548"/>
    </location>
</feature>
<dbReference type="GeneID" id="20524945"/>
<feature type="compositionally biased region" description="Basic and acidic residues" evidence="2">
    <location>
        <begin position="200"/>
        <end position="225"/>
    </location>
</feature>
<dbReference type="Proteomes" id="UP000030693">
    <property type="component" value="Unassembled WGS sequence"/>
</dbReference>
<evidence type="ECO:0000256" key="2">
    <source>
        <dbReference type="SAM" id="MobiDB-lite"/>
    </source>
</evidence>
<evidence type="ECO:0000313" key="3">
    <source>
        <dbReference type="EMBL" id="KCV72635.1"/>
    </source>
</evidence>
<reference evidence="3" key="1">
    <citation type="submission" date="2013-04" db="EMBL/GenBank/DDBJ databases">
        <title>The Genome Sequence of Fonticula alba ATCC 38817.</title>
        <authorList>
            <consortium name="The Broad Institute Genomics Platform"/>
            <person name="Russ C."/>
            <person name="Cuomo C."/>
            <person name="Burger G."/>
            <person name="Gray M.W."/>
            <person name="Holland P.W.H."/>
            <person name="King N."/>
            <person name="Lang F.B.F."/>
            <person name="Roger A.J."/>
            <person name="Ruiz-Trillo I."/>
            <person name="Brown M."/>
            <person name="Walker B."/>
            <person name="Young S."/>
            <person name="Zeng Q."/>
            <person name="Gargeya S."/>
            <person name="Fitzgerald M."/>
            <person name="Haas B."/>
            <person name="Abouelleil A."/>
            <person name="Allen A.W."/>
            <person name="Alvarado L."/>
            <person name="Arachchi H.M."/>
            <person name="Berlin A.M."/>
            <person name="Chapman S.B."/>
            <person name="Gainer-Dewar J."/>
            <person name="Goldberg J."/>
            <person name="Griggs A."/>
            <person name="Gujja S."/>
            <person name="Hansen M."/>
            <person name="Howarth C."/>
            <person name="Imamovic A."/>
            <person name="Ireland A."/>
            <person name="Larimer J."/>
            <person name="McCowan C."/>
            <person name="Murphy C."/>
            <person name="Pearson M."/>
            <person name="Poon T.W."/>
            <person name="Priest M."/>
            <person name="Roberts A."/>
            <person name="Saif S."/>
            <person name="Shea T."/>
            <person name="Sisk P."/>
            <person name="Sykes S."/>
            <person name="Wortman J."/>
            <person name="Nusbaum C."/>
            <person name="Birren B."/>
        </authorList>
    </citation>
    <scope>NUCLEOTIDE SEQUENCE [LARGE SCALE GENOMIC DNA]</scope>
    <source>
        <strain evidence="3">ATCC 38817</strain>
    </source>
</reference>
<dbReference type="EMBL" id="KB932201">
    <property type="protein sequence ID" value="KCV72635.1"/>
    <property type="molecule type" value="Genomic_DNA"/>
</dbReference>
<dbReference type="AlphaFoldDB" id="A0A058ZE09"/>
<organism evidence="3">
    <name type="scientific">Fonticula alba</name>
    <name type="common">Slime mold</name>
    <dbReference type="NCBI Taxonomy" id="691883"/>
    <lineage>
        <taxon>Eukaryota</taxon>
        <taxon>Rotosphaerida</taxon>
        <taxon>Fonticulaceae</taxon>
        <taxon>Fonticula</taxon>
    </lineage>
</organism>
<feature type="compositionally biased region" description="Acidic residues" evidence="2">
    <location>
        <begin position="185"/>
        <end position="199"/>
    </location>
</feature>
<evidence type="ECO:0000256" key="1">
    <source>
        <dbReference type="SAM" id="Coils"/>
    </source>
</evidence>
<feature type="region of interest" description="Disordered" evidence="2">
    <location>
        <begin position="172"/>
        <end position="240"/>
    </location>
</feature>
<keyword evidence="1" id="KW-0175">Coiled coil</keyword>
<evidence type="ECO:0000313" key="4">
    <source>
        <dbReference type="Proteomes" id="UP000030693"/>
    </source>
</evidence>
<name>A0A058ZE09_FONAL</name>
<dbReference type="CDD" id="cd14686">
    <property type="entry name" value="bZIP"/>
    <property type="match status" value="1"/>
</dbReference>
<evidence type="ECO:0008006" key="5">
    <source>
        <dbReference type="Google" id="ProtNLM"/>
    </source>
</evidence>
<keyword evidence="4" id="KW-1185">Reference proteome</keyword>
<gene>
    <name evidence="3" type="ORF">H696_00220</name>
</gene>
<feature type="region of interest" description="Disordered" evidence="2">
    <location>
        <begin position="350"/>
        <end position="371"/>
    </location>
</feature>
<proteinExistence type="predicted"/>
<accession>A0A058ZE09</accession>
<protein>
    <recommendedName>
        <fullName evidence="5">BZIP domain-containing protein</fullName>
    </recommendedName>
</protein>
<dbReference type="RefSeq" id="XP_009492338.1">
    <property type="nucleotide sequence ID" value="XM_009494063.1"/>
</dbReference>
<feature type="region of interest" description="Disordered" evidence="2">
    <location>
        <begin position="1"/>
        <end position="24"/>
    </location>
</feature>
<sequence length="561" mass="59798">MPVRLTFPTFSSPPIDSGPEHESLAQPDAFGRMATLMTCDRSVLLEQDPQASILSQSELPSTGSWFLPQNSTQNAWPPRLESMRLSSQIAGPASTAACPSHQSLTDFQYLFQRTFSHPRGMSWMSAPTAPVIDMEVPCPGEAFSLIFCPPAASPSDSSTPMDSHMGEEACLSAGATGSAESTVTADDEADEASEADGPDEVAKEGQEPEHRRHSKAEEDAGRSPPERGSFPAMAKADPQQVGPGLDVALEADFASASSNCDEVQDLIKLEGGSTRIWPENPTTPPASHRLGAYESTSPPASSPALRPHTAPAATDAGRKRARFAPALKRGVPAPAPDKDDVDWWTDLDREATSSPRSTPDLTGGLGPSPEEVGQAISQALRDTGRPAGRPLALLPCDIAIFSDSVVVAGRLRIPIRRSVVATAGAAGTGPGRFFEFTTPKAADFLALYDAIGPLAQREGSLQAPSGPGSVSIARTMPLPAAKSFTARSLPELGERIRRAQVRQTKNRIAARRCRENKHLQQRNLRETVDRLRQRVRHLEQALAGCRCEGRAPGRSHGGHSA</sequence>